<dbReference type="UniPathway" id="UPA00109">
    <property type="reaction ID" value="UER00189"/>
</dbReference>
<dbReference type="PROSITE" id="PS51440">
    <property type="entry name" value="TIM_2"/>
    <property type="match status" value="1"/>
</dbReference>
<evidence type="ECO:0000256" key="4">
    <source>
        <dbReference type="RuleBase" id="RU363013"/>
    </source>
</evidence>
<comment type="subunit">
    <text evidence="2">Homodimer.</text>
</comment>
<dbReference type="PANTHER" id="PTHR21139:SF2">
    <property type="entry name" value="TRIOSEPHOSPHATE ISOMERASE"/>
    <property type="match status" value="1"/>
</dbReference>
<dbReference type="InterPro" id="IPR020861">
    <property type="entry name" value="Triosephosphate_isomerase_AS"/>
</dbReference>
<keyword evidence="4" id="KW-0324">Glycolysis</keyword>
<dbReference type="GO" id="GO:0006096">
    <property type="term" value="P:glycolytic process"/>
    <property type="evidence" value="ECO:0007669"/>
    <property type="project" value="UniProtKB-UniPathway"/>
</dbReference>
<comment type="pathway">
    <text evidence="4">Carbohydrate degradation; glycolysis; D-glyceraldehyde 3-phosphate from glycerone phosphate: step 1/1.</text>
</comment>
<evidence type="ECO:0000256" key="1">
    <source>
        <dbReference type="ARBA" id="ARBA00007422"/>
    </source>
</evidence>
<dbReference type="InterPro" id="IPR013785">
    <property type="entry name" value="Aldolase_TIM"/>
</dbReference>
<dbReference type="UniPathway" id="UPA00138"/>
<dbReference type="PROSITE" id="PS00171">
    <property type="entry name" value="TIM_1"/>
    <property type="match status" value="1"/>
</dbReference>
<dbReference type="SUPFAM" id="SSF51351">
    <property type="entry name" value="Triosephosphate isomerase (TIM)"/>
    <property type="match status" value="1"/>
</dbReference>
<evidence type="ECO:0000313" key="5">
    <source>
        <dbReference type="EMBL" id="CDJ50935.1"/>
    </source>
</evidence>
<reference evidence="5" key="2">
    <citation type="submission" date="2013-10" db="EMBL/GenBank/DDBJ databases">
        <authorList>
            <person name="Aslett M."/>
        </authorList>
    </citation>
    <scope>NUCLEOTIDE SEQUENCE [LARGE SCALE GENOMIC DNA]</scope>
    <source>
        <strain evidence="5">Houghton</strain>
    </source>
</reference>
<reference evidence="5" key="1">
    <citation type="submission" date="2013-10" db="EMBL/GenBank/DDBJ databases">
        <title>Genomic analysis of the causative agents of coccidiosis in chickens.</title>
        <authorList>
            <person name="Reid A.J."/>
            <person name="Blake D."/>
            <person name="Billington K."/>
            <person name="Browne H."/>
            <person name="Dunn M."/>
            <person name="Hung S."/>
            <person name="Kawahara F."/>
            <person name="Miranda-Saavedra D."/>
            <person name="Mourier T."/>
            <person name="Nagra H."/>
            <person name="Otto T.D."/>
            <person name="Rawlings N."/>
            <person name="Sanchez A."/>
            <person name="Sanders M."/>
            <person name="Subramaniam C."/>
            <person name="Tay Y."/>
            <person name="Dear P."/>
            <person name="Doerig C."/>
            <person name="Gruber A."/>
            <person name="Parkinson J."/>
            <person name="Shirley M."/>
            <person name="Wan K.L."/>
            <person name="Berriman M."/>
            <person name="Tomley F."/>
            <person name="Pain A."/>
        </authorList>
    </citation>
    <scope>NUCLEOTIDE SEQUENCE [LARGE SCALE GENOMIC DNA]</scope>
    <source>
        <strain evidence="5">Houghton</strain>
    </source>
</reference>
<comment type="similarity">
    <text evidence="1 4">Belongs to the triosephosphate isomerase family.</text>
</comment>
<evidence type="ECO:0000256" key="3">
    <source>
        <dbReference type="ARBA" id="ARBA00023235"/>
    </source>
</evidence>
<dbReference type="GO" id="GO:0005829">
    <property type="term" value="C:cytosol"/>
    <property type="evidence" value="ECO:0007669"/>
    <property type="project" value="TreeGrafter"/>
</dbReference>
<dbReference type="Pfam" id="PF00121">
    <property type="entry name" value="TIM"/>
    <property type="match status" value="1"/>
</dbReference>
<keyword evidence="6" id="KW-1185">Reference proteome</keyword>
<evidence type="ECO:0000313" key="6">
    <source>
        <dbReference type="Proteomes" id="UP000030750"/>
    </source>
</evidence>
<accession>U6LT31</accession>
<dbReference type="GO" id="GO:0046166">
    <property type="term" value="P:glyceraldehyde-3-phosphate biosynthetic process"/>
    <property type="evidence" value="ECO:0007669"/>
    <property type="project" value="TreeGrafter"/>
</dbReference>
<dbReference type="VEuPathDB" id="ToxoDB:EBH_0037720"/>
<dbReference type="Proteomes" id="UP000030750">
    <property type="component" value="Unassembled WGS sequence"/>
</dbReference>
<dbReference type="Gene3D" id="3.20.20.70">
    <property type="entry name" value="Aldolase class I"/>
    <property type="match status" value="1"/>
</dbReference>
<keyword evidence="3 4" id="KW-0413">Isomerase</keyword>
<evidence type="ECO:0000256" key="2">
    <source>
        <dbReference type="ARBA" id="ARBA00011738"/>
    </source>
</evidence>
<dbReference type="PANTHER" id="PTHR21139">
    <property type="entry name" value="TRIOSEPHOSPHATE ISOMERASE"/>
    <property type="match status" value="1"/>
</dbReference>
<sequence length="169" mass="18166">MVSDLGLKWVMIGHSERRQFYGETDEVVVEKVKMAAKQGLYMVVCIGENLQERESNKTMAVCRGQLEAFAGHVMDWSRVVIAYEPVWAIGTGKVATPEQAQEVHREIRSALSQLVSAQTAAQVRIVYGGSVNAANAGALAGAPDVDGFLVGGASLKKDFLEIISAANKA</sequence>
<gene>
    <name evidence="5" type="ORF">EBH_0037720</name>
</gene>
<dbReference type="GO" id="GO:0019563">
    <property type="term" value="P:glycerol catabolic process"/>
    <property type="evidence" value="ECO:0007669"/>
    <property type="project" value="TreeGrafter"/>
</dbReference>
<dbReference type="EMBL" id="HG712508">
    <property type="protein sequence ID" value="CDJ50935.1"/>
    <property type="molecule type" value="Genomic_DNA"/>
</dbReference>
<comment type="pathway">
    <text evidence="4">Carbohydrate biosynthesis; gluconeogenesis.</text>
</comment>
<proteinExistence type="inferred from homology"/>
<dbReference type="GO" id="GO:0004807">
    <property type="term" value="F:triose-phosphate isomerase activity"/>
    <property type="evidence" value="ECO:0007669"/>
    <property type="project" value="UniProtKB-EC"/>
</dbReference>
<comment type="catalytic activity">
    <reaction evidence="4">
        <text>D-glyceraldehyde 3-phosphate = dihydroxyacetone phosphate</text>
        <dbReference type="Rhea" id="RHEA:18585"/>
        <dbReference type="ChEBI" id="CHEBI:57642"/>
        <dbReference type="ChEBI" id="CHEBI:59776"/>
        <dbReference type="EC" id="5.3.1.1"/>
    </reaction>
</comment>
<name>U6LT31_9EIME</name>
<organism evidence="5 6">
    <name type="scientific">Eimeria brunetti</name>
    <dbReference type="NCBI Taxonomy" id="51314"/>
    <lineage>
        <taxon>Eukaryota</taxon>
        <taxon>Sar</taxon>
        <taxon>Alveolata</taxon>
        <taxon>Apicomplexa</taxon>
        <taxon>Conoidasida</taxon>
        <taxon>Coccidia</taxon>
        <taxon>Eucoccidiorida</taxon>
        <taxon>Eimeriorina</taxon>
        <taxon>Eimeriidae</taxon>
        <taxon>Eimeria</taxon>
    </lineage>
</organism>
<dbReference type="OrthoDB" id="6715177at2759"/>
<dbReference type="NCBIfam" id="TIGR00419">
    <property type="entry name" value="tim"/>
    <property type="match status" value="1"/>
</dbReference>
<dbReference type="InterPro" id="IPR000652">
    <property type="entry name" value="Triosephosphate_isomerase"/>
</dbReference>
<dbReference type="InterPro" id="IPR035990">
    <property type="entry name" value="TIM_sf"/>
</dbReference>
<dbReference type="AlphaFoldDB" id="U6LT31"/>
<keyword evidence="4" id="KW-0312">Gluconeogenesis</keyword>
<protein>
    <recommendedName>
        <fullName evidence="4">Triosephosphate isomerase</fullName>
        <ecNumber evidence="4">5.3.1.1</ecNumber>
    </recommendedName>
</protein>
<dbReference type="CDD" id="cd00311">
    <property type="entry name" value="TIM"/>
    <property type="match status" value="1"/>
</dbReference>
<dbReference type="GO" id="GO:0006094">
    <property type="term" value="P:gluconeogenesis"/>
    <property type="evidence" value="ECO:0007669"/>
    <property type="project" value="UniProtKB-UniPathway"/>
</dbReference>
<dbReference type="EC" id="5.3.1.1" evidence="4"/>